<dbReference type="EMBL" id="JAICCE010000015">
    <property type="protein sequence ID" value="KAG9268002.1"/>
    <property type="molecule type" value="Genomic_DNA"/>
</dbReference>
<accession>A0A8B9GUN4</accession>
<dbReference type="PROSITE" id="PS00484">
    <property type="entry name" value="THYROGLOBULIN_1_1"/>
    <property type="match status" value="1"/>
</dbReference>
<feature type="domain" description="Thyroglobulin type-1" evidence="5">
    <location>
        <begin position="56"/>
        <end position="132"/>
    </location>
</feature>
<dbReference type="PANTHER" id="PTHR14168:SF4">
    <property type="entry name" value="EPITHELIAL CELL ADHESION MOLECULE PRECURSOR"/>
    <property type="match status" value="1"/>
</dbReference>
<dbReference type="KEGG" id="amex:103041876"/>
<dbReference type="InterPro" id="IPR043406">
    <property type="entry name" value="EPCAM/Trop-2"/>
</dbReference>
<dbReference type="Ensembl" id="ENSAMXT00005000510.1">
    <property type="protein sequence ID" value="ENSAMXP00005000469.1"/>
    <property type="gene ID" value="ENSAMXG00005000272.1"/>
</dbReference>
<evidence type="ECO:0000313" key="9">
    <source>
        <dbReference type="Proteomes" id="UP000752171"/>
    </source>
</evidence>
<dbReference type="Gene3D" id="4.10.800.10">
    <property type="entry name" value="Thyroglobulin type-1"/>
    <property type="match status" value="1"/>
</dbReference>
<dbReference type="OrthoDB" id="8953056at2759"/>
<organism evidence="7 8">
    <name type="scientific">Astyanax mexicanus</name>
    <name type="common">Blind cave fish</name>
    <name type="synonym">Astyanax fasciatus mexicanus</name>
    <dbReference type="NCBI Taxonomy" id="7994"/>
    <lineage>
        <taxon>Eukaryota</taxon>
        <taxon>Metazoa</taxon>
        <taxon>Chordata</taxon>
        <taxon>Craniata</taxon>
        <taxon>Vertebrata</taxon>
        <taxon>Euteleostomi</taxon>
        <taxon>Actinopterygii</taxon>
        <taxon>Neopterygii</taxon>
        <taxon>Teleostei</taxon>
        <taxon>Ostariophysi</taxon>
        <taxon>Characiformes</taxon>
        <taxon>Characoidei</taxon>
        <taxon>Acestrorhamphidae</taxon>
        <taxon>Acestrorhamphinae</taxon>
        <taxon>Astyanax</taxon>
    </lineage>
</organism>
<feature type="chain" id="PRO_5044668775" evidence="4">
    <location>
        <begin position="21"/>
        <end position="293"/>
    </location>
</feature>
<dbReference type="GeneID" id="103041876"/>
<dbReference type="SMART" id="SM00211">
    <property type="entry name" value="TY"/>
    <property type="match status" value="1"/>
</dbReference>
<feature type="transmembrane region" description="Helical" evidence="3">
    <location>
        <begin position="251"/>
        <end position="274"/>
    </location>
</feature>
<dbReference type="OMA" id="ESSCECH"/>
<evidence type="ECO:0000256" key="3">
    <source>
        <dbReference type="SAM" id="Phobius"/>
    </source>
</evidence>
<dbReference type="Pfam" id="PF00086">
    <property type="entry name" value="Thyroglobulin_1"/>
    <property type="match status" value="1"/>
</dbReference>
<reference evidence="6 9" key="1">
    <citation type="submission" date="2021-07" db="EMBL/GenBank/DDBJ databases">
        <authorList>
            <person name="Imarazene B."/>
            <person name="Zahm M."/>
            <person name="Klopp C."/>
            <person name="Cabau C."/>
            <person name="Beille S."/>
            <person name="Jouanno E."/>
            <person name="Castinel A."/>
            <person name="Lluch J."/>
            <person name="Gil L."/>
            <person name="Kuchtly C."/>
            <person name="Lopez Roques C."/>
            <person name="Donnadieu C."/>
            <person name="Parrinello H."/>
            <person name="Journot L."/>
            <person name="Du K."/>
            <person name="Schartl M."/>
            <person name="Retaux S."/>
            <person name="Guiguen Y."/>
        </authorList>
    </citation>
    <scope>NUCLEOTIDE SEQUENCE [LARGE SCALE GENOMIC DNA]</scope>
    <source>
        <strain evidence="6">Pach_M1</strain>
        <tissue evidence="6">Testis</tissue>
    </source>
</reference>
<dbReference type="Proteomes" id="UP000752171">
    <property type="component" value="Unassembled WGS sequence"/>
</dbReference>
<evidence type="ECO:0000256" key="1">
    <source>
        <dbReference type="ARBA" id="ARBA00023157"/>
    </source>
</evidence>
<protein>
    <submittedName>
        <fullName evidence="6 7">Epithelial cell adhesion molecule-like</fullName>
    </submittedName>
</protein>
<dbReference type="PANTHER" id="PTHR14168">
    <property type="entry name" value="TUMOR-ASSOCIATED CALCIUM SIGNAL TRANSDUCER"/>
    <property type="match status" value="1"/>
</dbReference>
<dbReference type="AlphaFoldDB" id="A0A8B9GUN4"/>
<gene>
    <name evidence="7" type="primary">LOC103041876</name>
    <name evidence="6" type="synonym">EPCAM</name>
    <name evidence="6" type="ORF">AMEX_G18886</name>
</gene>
<reference evidence="7" key="2">
    <citation type="submission" date="2025-05" db="UniProtKB">
        <authorList>
            <consortium name="Ensembl"/>
        </authorList>
    </citation>
    <scope>IDENTIFICATION</scope>
</reference>
<feature type="signal peptide" evidence="4">
    <location>
        <begin position="1"/>
        <end position="20"/>
    </location>
</feature>
<dbReference type="CDD" id="cd00191">
    <property type="entry name" value="TY"/>
    <property type="match status" value="1"/>
</dbReference>
<keyword evidence="3" id="KW-0812">Transmembrane</keyword>
<name>A0A8B9GUN4_ASTMX</name>
<evidence type="ECO:0000313" key="8">
    <source>
        <dbReference type="Proteomes" id="UP000694621"/>
    </source>
</evidence>
<dbReference type="Proteomes" id="UP000694621">
    <property type="component" value="Unplaced"/>
</dbReference>
<evidence type="ECO:0000256" key="4">
    <source>
        <dbReference type="SAM" id="SignalP"/>
    </source>
</evidence>
<evidence type="ECO:0000313" key="7">
    <source>
        <dbReference type="Ensembl" id="ENSAMXP00005000469.1"/>
    </source>
</evidence>
<dbReference type="SUPFAM" id="SSF57610">
    <property type="entry name" value="Thyroglobulin type-1 domain"/>
    <property type="match status" value="1"/>
</dbReference>
<evidence type="ECO:0000256" key="2">
    <source>
        <dbReference type="PROSITE-ProRule" id="PRU00500"/>
    </source>
</evidence>
<keyword evidence="1" id="KW-1015">Disulfide bond</keyword>
<evidence type="ECO:0000313" key="6">
    <source>
        <dbReference type="EMBL" id="KAG9268002.1"/>
    </source>
</evidence>
<evidence type="ECO:0000259" key="5">
    <source>
        <dbReference type="PROSITE" id="PS51162"/>
    </source>
</evidence>
<dbReference type="PROSITE" id="PS51162">
    <property type="entry name" value="THYROGLOBULIN_1_2"/>
    <property type="match status" value="1"/>
</dbReference>
<dbReference type="InterPro" id="IPR036857">
    <property type="entry name" value="Thyroglobulin_1_sf"/>
</dbReference>
<comment type="caution">
    <text evidence="2">Lacks conserved residue(s) required for the propagation of feature annotation.</text>
</comment>
<keyword evidence="3" id="KW-0472">Membrane</keyword>
<proteinExistence type="predicted"/>
<dbReference type="GO" id="GO:0016020">
    <property type="term" value="C:membrane"/>
    <property type="evidence" value="ECO:0007669"/>
    <property type="project" value="InterPro"/>
</dbReference>
<sequence>MTSLGNLLIFLFFFVERSLACSCGFLSWATCDESSCQCYISIGEGQRQIINCTAEIPKCFLMKAEMYRLHHSLFQQNKPIESALSAGNELYDPECDSSGLFKARQCNNSDVCWCVDSAGVCISDKSDKNLKCEELVEMSSGHDQIKLRKIGKALDPSGLQSVIASAIQDQAQVSKIKVKYDIDARLITLDLKNDIGDHTQDLSGLGYYLEKDVDEVIEGTGEKLEMENIVVYYEEEEEEEAPADDVKRLTFGILTVTVVAILAAAVGLIILFLIRKQQRGKYEKAQTSEMEDI</sequence>
<keyword evidence="4" id="KW-0732">Signal</keyword>
<keyword evidence="3" id="KW-1133">Transmembrane helix</keyword>
<dbReference type="InterPro" id="IPR000716">
    <property type="entry name" value="Thyroglobulin_1"/>
</dbReference>